<evidence type="ECO:0000256" key="3">
    <source>
        <dbReference type="SAM" id="Coils"/>
    </source>
</evidence>
<dbReference type="InterPro" id="IPR051309">
    <property type="entry name" value="ABCF_ATPase"/>
</dbReference>
<keyword evidence="6" id="KW-1185">Reference proteome</keyword>
<feature type="domain" description="ABC transporter" evidence="4">
    <location>
        <begin position="3"/>
        <end position="255"/>
    </location>
</feature>
<dbReference type="InterPro" id="IPR017871">
    <property type="entry name" value="ABC_transporter-like_CS"/>
</dbReference>
<feature type="coiled-coil region" evidence="3">
    <location>
        <begin position="244"/>
        <end position="278"/>
    </location>
</feature>
<comment type="caution">
    <text evidence="5">The sequence shown here is derived from an EMBL/GenBank/DDBJ whole genome shotgun (WGS) entry which is preliminary data.</text>
</comment>
<keyword evidence="2" id="KW-0067">ATP-binding</keyword>
<dbReference type="PANTHER" id="PTHR42855:SF2">
    <property type="entry name" value="DRUG RESISTANCE ABC TRANSPORTER,ATP-BINDING PROTEIN"/>
    <property type="match status" value="1"/>
</dbReference>
<sequence length="626" mass="71839">MQIKAENIQKIIGGNILFEKFEIEVEEGEHVAIVGRNGCGKTTLLHMLAGMEDPDQGRIIKKKESTIGYLHQIPHYPGMSVEAVLLEAYSGLLEIKERMSELEKMMSTAVNDTEQTLKVYGELQETFFQQGGYEMDSQIANVSTGLGIQSLIDQPFASLSGGEQTKVMLGQILLKNPTILLLDEPTNHLDMNAIEWLEGYLGDFSGTVIAVSHDRQFLNNIAMKVIEIEDGEACTYVGNYDAYVQEKEAKMMREFAEYKEQQKKIKKMKETIKRLKQWANESNPPNASLHRRAKSMEKALAKIELVKKPITPKKLNLNLETSERSGKEVVIFEETGKSYEKPLFKDVNFSVHWQDKLAIVGENGTGKSTLLKIILGETKPDYGSCKIGSNVKMGYLSQKFVYDNDEARLIDVFRDSVAVAEGEARHILAQFLFYGYDVFKKVKGLSGGEKMRLRLAQLMYEEVNLLILDEPTNHLDIESREVLEDTLRAFEGTIIAVSHDRYFLQQIFTKIAWIEQQHVALYEGDYDWVATKRIQLVNKPRPIVQNKKQVSPQEPRTKEKVKIRDFEQEIALLEREIESIQSQNADETDWTKYEVQLQQQHELQKALDQCYEDWIQYQDDRKEREI</sequence>
<feature type="coiled-coil region" evidence="3">
    <location>
        <begin position="556"/>
        <end position="583"/>
    </location>
</feature>
<feature type="domain" description="ABC transporter" evidence="4">
    <location>
        <begin position="317"/>
        <end position="541"/>
    </location>
</feature>
<organism evidence="5 6">
    <name type="scientific">Fontibacillus solani</name>
    <dbReference type="NCBI Taxonomy" id="1572857"/>
    <lineage>
        <taxon>Bacteria</taxon>
        <taxon>Bacillati</taxon>
        <taxon>Bacillota</taxon>
        <taxon>Bacilli</taxon>
        <taxon>Bacillales</taxon>
        <taxon>Paenibacillaceae</taxon>
        <taxon>Fontibacillus</taxon>
    </lineage>
</organism>
<evidence type="ECO:0000313" key="5">
    <source>
        <dbReference type="EMBL" id="MBA9084002.1"/>
    </source>
</evidence>
<dbReference type="PANTHER" id="PTHR42855">
    <property type="entry name" value="ABC TRANSPORTER ATP-BINDING SUBUNIT"/>
    <property type="match status" value="1"/>
</dbReference>
<dbReference type="Gene3D" id="3.40.50.300">
    <property type="entry name" value="P-loop containing nucleotide triphosphate hydrolases"/>
    <property type="match status" value="2"/>
</dbReference>
<dbReference type="Pfam" id="PF12848">
    <property type="entry name" value="ABC_tran_Xtn"/>
    <property type="match status" value="1"/>
</dbReference>
<protein>
    <submittedName>
        <fullName evidence="5">ATPase subunit of ABC transporter with duplicated ATPase domains</fullName>
    </submittedName>
</protein>
<dbReference type="GO" id="GO:0005524">
    <property type="term" value="F:ATP binding"/>
    <property type="evidence" value="ECO:0007669"/>
    <property type="project" value="UniProtKB-KW"/>
</dbReference>
<dbReference type="SUPFAM" id="SSF52540">
    <property type="entry name" value="P-loop containing nucleoside triphosphate hydrolases"/>
    <property type="match status" value="2"/>
</dbReference>
<name>A0A7W3XPY0_9BACL</name>
<dbReference type="PROSITE" id="PS50893">
    <property type="entry name" value="ABC_TRANSPORTER_2"/>
    <property type="match status" value="2"/>
</dbReference>
<dbReference type="PROSITE" id="PS00211">
    <property type="entry name" value="ABC_TRANSPORTER_1"/>
    <property type="match status" value="2"/>
</dbReference>
<keyword evidence="3" id="KW-0175">Coiled coil</keyword>
<dbReference type="AlphaFoldDB" id="A0A7W3XPY0"/>
<accession>A0A7W3XPY0</accession>
<dbReference type="InterPro" id="IPR027417">
    <property type="entry name" value="P-loop_NTPase"/>
</dbReference>
<dbReference type="FunFam" id="3.40.50.300:FF:001807">
    <property type="entry name" value="ABC transporter ATP-binding protein"/>
    <property type="match status" value="1"/>
</dbReference>
<dbReference type="Proteomes" id="UP000567067">
    <property type="component" value="Unassembled WGS sequence"/>
</dbReference>
<evidence type="ECO:0000313" key="6">
    <source>
        <dbReference type="Proteomes" id="UP000567067"/>
    </source>
</evidence>
<gene>
    <name evidence="5" type="ORF">FHR92_000456</name>
</gene>
<dbReference type="SMART" id="SM00382">
    <property type="entry name" value="AAA"/>
    <property type="match status" value="2"/>
</dbReference>
<dbReference type="EMBL" id="JACJIP010000002">
    <property type="protein sequence ID" value="MBA9084002.1"/>
    <property type="molecule type" value="Genomic_DNA"/>
</dbReference>
<dbReference type="RefSeq" id="WP_182534112.1">
    <property type="nucleotide sequence ID" value="NZ_JACJIP010000002.1"/>
</dbReference>
<dbReference type="GO" id="GO:0016887">
    <property type="term" value="F:ATP hydrolysis activity"/>
    <property type="evidence" value="ECO:0007669"/>
    <property type="project" value="InterPro"/>
</dbReference>
<dbReference type="CDD" id="cd03221">
    <property type="entry name" value="ABCF_EF-3"/>
    <property type="match status" value="2"/>
</dbReference>
<dbReference type="FunFam" id="3.40.50.300:FF:000011">
    <property type="entry name" value="Putative ABC transporter ATP-binding component"/>
    <property type="match status" value="1"/>
</dbReference>
<keyword evidence="1" id="KW-0547">Nucleotide-binding</keyword>
<dbReference type="InterPro" id="IPR003593">
    <property type="entry name" value="AAA+_ATPase"/>
</dbReference>
<dbReference type="Pfam" id="PF00005">
    <property type="entry name" value="ABC_tran"/>
    <property type="match status" value="2"/>
</dbReference>
<dbReference type="InterPro" id="IPR003439">
    <property type="entry name" value="ABC_transporter-like_ATP-bd"/>
</dbReference>
<evidence type="ECO:0000256" key="1">
    <source>
        <dbReference type="ARBA" id="ARBA00022741"/>
    </source>
</evidence>
<evidence type="ECO:0000256" key="2">
    <source>
        <dbReference type="ARBA" id="ARBA00022840"/>
    </source>
</evidence>
<dbReference type="NCBIfam" id="NF000355">
    <property type="entry name" value="ribo_prot_ABC_F"/>
    <property type="match status" value="1"/>
</dbReference>
<proteinExistence type="predicted"/>
<reference evidence="5 6" key="1">
    <citation type="submission" date="2020-08" db="EMBL/GenBank/DDBJ databases">
        <title>Genomic Encyclopedia of Type Strains, Phase III (KMG-III): the genomes of soil and plant-associated and newly described type strains.</title>
        <authorList>
            <person name="Whitman W."/>
        </authorList>
    </citation>
    <scope>NUCLEOTIDE SEQUENCE [LARGE SCALE GENOMIC DNA]</scope>
    <source>
        <strain evidence="5 6">CECT 8693</strain>
    </source>
</reference>
<evidence type="ECO:0000259" key="4">
    <source>
        <dbReference type="PROSITE" id="PS50893"/>
    </source>
</evidence>
<dbReference type="InterPro" id="IPR032781">
    <property type="entry name" value="ABC_tran_Xtn"/>
</dbReference>